<gene>
    <name evidence="1" type="ORF">D0Z08_01705</name>
</gene>
<dbReference type="PANTHER" id="PTHR11941:SF54">
    <property type="entry name" value="ENOYL-COA HYDRATASE, MITOCHONDRIAL"/>
    <property type="match status" value="1"/>
</dbReference>
<dbReference type="GO" id="GO:0006635">
    <property type="term" value="P:fatty acid beta-oxidation"/>
    <property type="evidence" value="ECO:0007669"/>
    <property type="project" value="TreeGrafter"/>
</dbReference>
<comment type="caution">
    <text evidence="1">The sequence shown here is derived from an EMBL/GenBank/DDBJ whole genome shotgun (WGS) entry which is preliminary data.</text>
</comment>
<proteinExistence type="predicted"/>
<dbReference type="PANTHER" id="PTHR11941">
    <property type="entry name" value="ENOYL-COA HYDRATASE-RELATED"/>
    <property type="match status" value="1"/>
</dbReference>
<dbReference type="CDD" id="cd06558">
    <property type="entry name" value="crotonase-like"/>
    <property type="match status" value="1"/>
</dbReference>
<dbReference type="Pfam" id="PF00378">
    <property type="entry name" value="ECH_1"/>
    <property type="match status" value="1"/>
</dbReference>
<dbReference type="EMBL" id="QXGH01000009">
    <property type="protein sequence ID" value="RHW28965.1"/>
    <property type="molecule type" value="Genomic_DNA"/>
</dbReference>
<organism evidence="1 2">
    <name type="scientific">Nocardioides immobilis</name>
    <dbReference type="NCBI Taxonomy" id="2049295"/>
    <lineage>
        <taxon>Bacteria</taxon>
        <taxon>Bacillati</taxon>
        <taxon>Actinomycetota</taxon>
        <taxon>Actinomycetes</taxon>
        <taxon>Propionibacteriales</taxon>
        <taxon>Nocardioidaceae</taxon>
        <taxon>Nocardioides</taxon>
    </lineage>
</organism>
<accession>A0A417Y8Q6</accession>
<dbReference type="OrthoDB" id="3207739at2"/>
<dbReference type="SUPFAM" id="SSF52096">
    <property type="entry name" value="ClpP/crotonase"/>
    <property type="match status" value="1"/>
</dbReference>
<dbReference type="Proteomes" id="UP000283644">
    <property type="component" value="Unassembled WGS sequence"/>
</dbReference>
<evidence type="ECO:0000313" key="2">
    <source>
        <dbReference type="Proteomes" id="UP000283644"/>
    </source>
</evidence>
<evidence type="ECO:0000313" key="1">
    <source>
        <dbReference type="EMBL" id="RHW28965.1"/>
    </source>
</evidence>
<dbReference type="AlphaFoldDB" id="A0A417Y8Q6"/>
<protein>
    <submittedName>
        <fullName evidence="1">Enoyl-CoA hydratase/isomerase family protein</fullName>
    </submittedName>
</protein>
<keyword evidence="1" id="KW-0413">Isomerase</keyword>
<name>A0A417Y8Q6_9ACTN</name>
<keyword evidence="2" id="KW-1185">Reference proteome</keyword>
<dbReference type="Gene3D" id="3.90.226.10">
    <property type="entry name" value="2-enoyl-CoA Hydratase, Chain A, domain 1"/>
    <property type="match status" value="1"/>
</dbReference>
<dbReference type="GO" id="GO:0016853">
    <property type="term" value="F:isomerase activity"/>
    <property type="evidence" value="ECO:0007669"/>
    <property type="project" value="UniProtKB-KW"/>
</dbReference>
<sequence length="308" mass="32245">MSAVSWSSPSVAAAVAALTERSIVTVGWSSTELPPSAATLLRALTLTLAPAAPERSWVDGADQLEAIAAVVTAAPGAALTLTSLLPASERIGVYDALQLESLAYSTLLAGPEFAAWRARTPRHAVPPAEEPVLLARDGDQLNVTLNRPARHNAFGRAARDGLIEALDLALLDRSIESVVLKGAGPSFCSGGDLDEFGTAADPVDAHLVRLARSAGWRVHQLRGRLSVRLHGACIGAGVEVPSFAGRVEARPDTWFLLPELSMGLVPGAGGTVSLPRRIGRWRTAYLALSGVRLDAATAHEWGLVDAIV</sequence>
<dbReference type="InterPro" id="IPR001753">
    <property type="entry name" value="Enoyl-CoA_hydra/iso"/>
</dbReference>
<reference evidence="1 2" key="1">
    <citation type="submission" date="2018-09" db="EMBL/GenBank/DDBJ databases">
        <title>Genome sequencing of Nocardioides immobilis CCTCC AB 2017083 for comparison to Nocardioides silvaticus.</title>
        <authorList>
            <person name="Li C."/>
            <person name="Wang G."/>
        </authorList>
    </citation>
    <scope>NUCLEOTIDE SEQUENCE [LARGE SCALE GENOMIC DNA]</scope>
    <source>
        <strain evidence="1 2">CCTCC AB 2017083</strain>
    </source>
</reference>
<dbReference type="InterPro" id="IPR029045">
    <property type="entry name" value="ClpP/crotonase-like_dom_sf"/>
</dbReference>